<protein>
    <submittedName>
        <fullName evidence="2">Uncharacterized protein</fullName>
    </submittedName>
</protein>
<gene>
    <name evidence="2" type="ORF">UG56_022355</name>
</gene>
<dbReference type="STRING" id="1844.UG56_022355"/>
<feature type="compositionally biased region" description="Low complexity" evidence="1">
    <location>
        <begin position="129"/>
        <end position="151"/>
    </location>
</feature>
<feature type="region of interest" description="Disordered" evidence="1">
    <location>
        <begin position="241"/>
        <end position="278"/>
    </location>
</feature>
<evidence type="ECO:0000313" key="2">
    <source>
        <dbReference type="EMBL" id="OIJ24537.1"/>
    </source>
</evidence>
<feature type="region of interest" description="Disordered" evidence="1">
    <location>
        <begin position="32"/>
        <end position="108"/>
    </location>
</feature>
<feature type="compositionally biased region" description="Low complexity" evidence="1">
    <location>
        <begin position="159"/>
        <end position="169"/>
    </location>
</feature>
<accession>A0A1J4N2D7</accession>
<dbReference type="EMBL" id="JZDQ02000037">
    <property type="protein sequence ID" value="OIJ24537.1"/>
    <property type="molecule type" value="Genomic_DNA"/>
</dbReference>
<proteinExistence type="predicted"/>
<comment type="caution">
    <text evidence="2">The sequence shown here is derived from an EMBL/GenBank/DDBJ whole genome shotgun (WGS) entry which is preliminary data.</text>
</comment>
<evidence type="ECO:0000256" key="1">
    <source>
        <dbReference type="SAM" id="MobiDB-lite"/>
    </source>
</evidence>
<feature type="compositionally biased region" description="Basic and acidic residues" evidence="1">
    <location>
        <begin position="32"/>
        <end position="41"/>
    </location>
</feature>
<dbReference type="AlphaFoldDB" id="A0A1J4N2D7"/>
<name>A0A1J4N2D7_9ACTN</name>
<keyword evidence="3" id="KW-1185">Reference proteome</keyword>
<organism evidence="2 3">
    <name type="scientific">Nocardioides luteus</name>
    <dbReference type="NCBI Taxonomy" id="1844"/>
    <lineage>
        <taxon>Bacteria</taxon>
        <taxon>Bacillati</taxon>
        <taxon>Actinomycetota</taxon>
        <taxon>Actinomycetes</taxon>
        <taxon>Propionibacteriales</taxon>
        <taxon>Nocardioidaceae</taxon>
        <taxon>Nocardioides</taxon>
    </lineage>
</organism>
<feature type="compositionally biased region" description="Low complexity" evidence="1">
    <location>
        <begin position="42"/>
        <end position="58"/>
    </location>
</feature>
<evidence type="ECO:0000313" key="3">
    <source>
        <dbReference type="Proteomes" id="UP000033772"/>
    </source>
</evidence>
<sequence>MKWLLLLALILVLALLVWFFFGRPIRKDAKAAHRADKDHPSTETTSAPVAAATVPAEASEAEAAAEEPAAEVADEAPAAETPAVEAPVAEVPAAEEPVVEAPAETADDVTDADTAAVVAEAESVTAAAAAAADATAEPEAAEAAEPAAAEAEPAKTTEPEAPAAEAPAASNGAPYPGAVLPAADGSSSDAAYDIKGSSGKKYHTTASPYYGRTKAAVYFNSEEAAEAAGFVRASSDFYDRGKKAETAETEQPLPPASSYGAGSADPLEDGSSPHPAYVVKGNIRKDGAKRYHTSASTAYKRTQAEVWFDSEASAEAAGFVIGFKKKTTA</sequence>
<feature type="compositionally biased region" description="Low complexity" evidence="1">
    <location>
        <begin position="75"/>
        <end position="104"/>
    </location>
</feature>
<feature type="compositionally biased region" description="Acidic residues" evidence="1">
    <location>
        <begin position="59"/>
        <end position="74"/>
    </location>
</feature>
<reference evidence="2" key="1">
    <citation type="submission" date="2016-10" db="EMBL/GenBank/DDBJ databases">
        <title>Draft Genome Sequence of Nocardioides luteus Strain BAFB, an Alkane-Degrading Bacterium Isolated from JP-7 Polluted Soil.</title>
        <authorList>
            <person name="Brown L."/>
            <person name="Ruiz O.N."/>
            <person name="Gunasekera T."/>
        </authorList>
    </citation>
    <scope>NUCLEOTIDE SEQUENCE [LARGE SCALE GENOMIC DNA]</scope>
    <source>
        <strain evidence="2">BAFB</strain>
    </source>
</reference>
<feature type="region of interest" description="Disordered" evidence="1">
    <location>
        <begin position="129"/>
        <end position="189"/>
    </location>
</feature>
<dbReference type="Proteomes" id="UP000033772">
    <property type="component" value="Unassembled WGS sequence"/>
</dbReference>
<dbReference type="RefSeq" id="WP_071327263.1">
    <property type="nucleotide sequence ID" value="NZ_JZDQ02000037.1"/>
</dbReference>